<dbReference type="Proteomes" id="UP000019753">
    <property type="component" value="Unassembled WGS sequence"/>
</dbReference>
<dbReference type="AlphaFoldDB" id="A0A021VUU2"/>
<feature type="region of interest" description="Disordered" evidence="1">
    <location>
        <begin position="1"/>
        <end position="22"/>
    </location>
</feature>
<gene>
    <name evidence="2" type="ORF">N866_00685</name>
</gene>
<reference evidence="2 3" key="1">
    <citation type="submission" date="2014-01" db="EMBL/GenBank/DDBJ databases">
        <title>Actinotalea ferrariae CF5-4.</title>
        <authorList>
            <person name="Chen F."/>
            <person name="Li Y."/>
            <person name="Wang G."/>
        </authorList>
    </citation>
    <scope>NUCLEOTIDE SEQUENCE [LARGE SCALE GENOMIC DNA]</scope>
    <source>
        <strain evidence="2 3">CF5-4</strain>
    </source>
</reference>
<accession>A0A021VUU2</accession>
<comment type="caution">
    <text evidence="2">The sequence shown here is derived from an EMBL/GenBank/DDBJ whole genome shotgun (WGS) entry which is preliminary data.</text>
</comment>
<dbReference type="EMBL" id="AXCW01000010">
    <property type="protein sequence ID" value="EYR64964.1"/>
    <property type="molecule type" value="Genomic_DNA"/>
</dbReference>
<name>A0A021VUU2_9CELL</name>
<evidence type="ECO:0000313" key="3">
    <source>
        <dbReference type="Proteomes" id="UP000019753"/>
    </source>
</evidence>
<evidence type="ECO:0000256" key="1">
    <source>
        <dbReference type="SAM" id="MobiDB-lite"/>
    </source>
</evidence>
<dbReference type="Gene3D" id="3.20.20.450">
    <property type="entry name" value="EAL domain"/>
    <property type="match status" value="1"/>
</dbReference>
<dbReference type="RefSeq" id="WP_034221907.1">
    <property type="nucleotide sequence ID" value="NZ_AXCW01000010.1"/>
</dbReference>
<sequence>MTDVPGWPAPWSGPAEPAVPAGPDPHAAVGAVLEARAVVPVFQPIAVLDSGEVVGFEALARGPQDLPLHCPFPLFEAARAADRVTELDWLCRSAALEAALAADSRPGWRSSSTWRRARR</sequence>
<organism evidence="2 3">
    <name type="scientific">Actinotalea ferrariae CF5-4</name>
    <dbReference type="NCBI Taxonomy" id="948458"/>
    <lineage>
        <taxon>Bacteria</taxon>
        <taxon>Bacillati</taxon>
        <taxon>Actinomycetota</taxon>
        <taxon>Actinomycetes</taxon>
        <taxon>Micrococcales</taxon>
        <taxon>Cellulomonadaceae</taxon>
        <taxon>Actinotalea</taxon>
    </lineage>
</organism>
<evidence type="ECO:0008006" key="4">
    <source>
        <dbReference type="Google" id="ProtNLM"/>
    </source>
</evidence>
<dbReference type="SUPFAM" id="SSF141868">
    <property type="entry name" value="EAL domain-like"/>
    <property type="match status" value="1"/>
</dbReference>
<dbReference type="OrthoDB" id="23692at2"/>
<evidence type="ECO:0000313" key="2">
    <source>
        <dbReference type="EMBL" id="EYR64964.1"/>
    </source>
</evidence>
<protein>
    <recommendedName>
        <fullName evidence="4">EAL domain-containing protein</fullName>
    </recommendedName>
</protein>
<dbReference type="InterPro" id="IPR035919">
    <property type="entry name" value="EAL_sf"/>
</dbReference>
<proteinExistence type="predicted"/>
<keyword evidence="3" id="KW-1185">Reference proteome</keyword>